<dbReference type="AlphaFoldDB" id="A0A367YXV6"/>
<feature type="transmembrane region" description="Helical" evidence="6">
    <location>
        <begin position="107"/>
        <end position="127"/>
    </location>
</feature>
<feature type="transmembrane region" description="Helical" evidence="6">
    <location>
        <begin position="20"/>
        <end position="38"/>
    </location>
</feature>
<feature type="transmembrane region" description="Helical" evidence="6">
    <location>
        <begin position="50"/>
        <end position="71"/>
    </location>
</feature>
<proteinExistence type="predicted"/>
<name>A0A367YXV6_9ACTN</name>
<evidence type="ECO:0000313" key="9">
    <source>
        <dbReference type="Proteomes" id="UP000252770"/>
    </source>
</evidence>
<dbReference type="GO" id="GO:0016020">
    <property type="term" value="C:membrane"/>
    <property type="evidence" value="ECO:0007669"/>
    <property type="project" value="UniProtKB-SubCell"/>
</dbReference>
<keyword evidence="9" id="KW-1185">Reference proteome</keyword>
<evidence type="ECO:0000256" key="3">
    <source>
        <dbReference type="ARBA" id="ARBA00022989"/>
    </source>
</evidence>
<evidence type="ECO:0000256" key="5">
    <source>
        <dbReference type="SAM" id="MobiDB-lite"/>
    </source>
</evidence>
<evidence type="ECO:0000256" key="1">
    <source>
        <dbReference type="ARBA" id="ARBA00004141"/>
    </source>
</evidence>
<dbReference type="InterPro" id="IPR010432">
    <property type="entry name" value="RDD"/>
</dbReference>
<dbReference type="Proteomes" id="UP000252770">
    <property type="component" value="Unassembled WGS sequence"/>
</dbReference>
<keyword evidence="2 6" id="KW-0812">Transmembrane</keyword>
<keyword evidence="4 6" id="KW-0472">Membrane</keyword>
<dbReference type="PANTHER" id="PTHR38480">
    <property type="entry name" value="SLR0254 PROTEIN"/>
    <property type="match status" value="1"/>
</dbReference>
<dbReference type="PANTHER" id="PTHR38480:SF1">
    <property type="entry name" value="SLR0254 PROTEIN"/>
    <property type="match status" value="1"/>
</dbReference>
<keyword evidence="3 6" id="KW-1133">Transmembrane helix</keyword>
<dbReference type="Pfam" id="PF06271">
    <property type="entry name" value="RDD"/>
    <property type="match status" value="1"/>
</dbReference>
<dbReference type="EMBL" id="QOUI01000002">
    <property type="protein sequence ID" value="RCK70733.1"/>
    <property type="molecule type" value="Genomic_DNA"/>
</dbReference>
<feature type="region of interest" description="Disordered" evidence="5">
    <location>
        <begin position="238"/>
        <end position="261"/>
    </location>
</feature>
<comment type="caution">
    <text evidence="8">The sequence shown here is derived from an EMBL/GenBank/DDBJ whole genome shotgun (WGS) entry which is preliminary data.</text>
</comment>
<feature type="domain" description="RDD" evidence="7">
    <location>
        <begin position="19"/>
        <end position="142"/>
    </location>
</feature>
<evidence type="ECO:0000259" key="7">
    <source>
        <dbReference type="Pfam" id="PF06271"/>
    </source>
</evidence>
<comment type="subcellular location">
    <subcellularLocation>
        <location evidence="1">Membrane</location>
        <topology evidence="1">Multi-pass membrane protein</topology>
    </subcellularLocation>
</comment>
<evidence type="ECO:0000256" key="2">
    <source>
        <dbReference type="ARBA" id="ARBA00022692"/>
    </source>
</evidence>
<evidence type="ECO:0000313" key="8">
    <source>
        <dbReference type="EMBL" id="RCK70733.1"/>
    </source>
</evidence>
<accession>A0A367YXV6</accession>
<sequence length="261" mass="28297">MLYTGEAVGLDLRPARVPTRAVSAAVDLACLLGLSLLWSRATEELGGSPAATAALGTAGYLLICFVVPVAVETLSRGRTPGRWATGLRVVRDDGGVVRLRHAVTRWLAFWLVDFSPLTLGLLGLVVAGAHPQGKRVGDLLAGTVVVRVRSPRQPPLPPEPASDLDGWRRRLELSGLPDDLLAAARTVVRRGGEMRRPPRQALLDDLARQVYPRLSPPPPRPLTSEELLVAVVAERRDRARDRVRRSRDGVPTGEQLPAGWR</sequence>
<gene>
    <name evidence="8" type="ORF">DT076_04845</name>
</gene>
<reference evidence="8 9" key="1">
    <citation type="submission" date="2018-07" db="EMBL/GenBank/DDBJ databases">
        <title>Desertimonas flava gen. nov. sp. nov.</title>
        <authorList>
            <person name="Liu S."/>
        </authorList>
    </citation>
    <scope>NUCLEOTIDE SEQUENCE [LARGE SCALE GENOMIC DNA]</scope>
    <source>
        <strain evidence="8 9">16Sb5-5</strain>
    </source>
</reference>
<evidence type="ECO:0000256" key="6">
    <source>
        <dbReference type="SAM" id="Phobius"/>
    </source>
</evidence>
<evidence type="ECO:0000256" key="4">
    <source>
        <dbReference type="ARBA" id="ARBA00023136"/>
    </source>
</evidence>
<protein>
    <submittedName>
        <fullName evidence="8">RDD family protein</fullName>
    </submittedName>
</protein>
<organism evidence="8 9">
    <name type="scientific">Desertihabitans brevis</name>
    <dbReference type="NCBI Taxonomy" id="2268447"/>
    <lineage>
        <taxon>Bacteria</taxon>
        <taxon>Bacillati</taxon>
        <taxon>Actinomycetota</taxon>
        <taxon>Actinomycetes</taxon>
        <taxon>Propionibacteriales</taxon>
        <taxon>Propionibacteriaceae</taxon>
        <taxon>Desertihabitans</taxon>
    </lineage>
</organism>
<dbReference type="RefSeq" id="WP_114125503.1">
    <property type="nucleotide sequence ID" value="NZ_QOUI01000002.1"/>
</dbReference>